<feature type="transmembrane region" description="Helical" evidence="2">
    <location>
        <begin position="6"/>
        <end position="27"/>
    </location>
</feature>
<dbReference type="InterPro" id="IPR003660">
    <property type="entry name" value="HAMP_dom"/>
</dbReference>
<keyword evidence="2" id="KW-0472">Membrane</keyword>
<dbReference type="Proteomes" id="UP000471409">
    <property type="component" value="Unassembled WGS sequence"/>
</dbReference>
<name>A0A6P0DSR4_RHILE</name>
<feature type="non-terminal residue" evidence="4">
    <location>
        <position position="1"/>
    </location>
</feature>
<dbReference type="EMBL" id="WXXP01001134">
    <property type="protein sequence ID" value="NEK56029.1"/>
    <property type="molecule type" value="Genomic_DNA"/>
</dbReference>
<dbReference type="PROSITE" id="PS50885">
    <property type="entry name" value="HAMP"/>
    <property type="match status" value="1"/>
</dbReference>
<sequence>VRDQTYMMIINGLIVLGAVMLALYFAVRSFVQRPLGGLVASVKALSDGQYGEPIAAQDRSDEVGSVAKALEGFRFTLADSRRLEDEAADQRQAAETERSRSESERQESVSLQRHIVSIVGAGLSELSQGNLSH</sequence>
<evidence type="ECO:0000313" key="4">
    <source>
        <dbReference type="EMBL" id="NEK56029.1"/>
    </source>
</evidence>
<dbReference type="GO" id="GO:0007165">
    <property type="term" value="P:signal transduction"/>
    <property type="evidence" value="ECO:0007669"/>
    <property type="project" value="InterPro"/>
</dbReference>
<dbReference type="RefSeq" id="WP_164001887.1">
    <property type="nucleotide sequence ID" value="NZ_WXXP01001134.1"/>
</dbReference>
<reference evidence="4 5" key="1">
    <citation type="submission" date="2020-01" db="EMBL/GenBank/DDBJ databases">
        <title>Rhizobium genotypes associated with high levels of biological nitrogen fixation by grain legumes in a temperate-maritime cropping system.</title>
        <authorList>
            <person name="Maluk M."/>
            <person name="Francesc Ferrando Molina F."/>
            <person name="Lopez Del Egido L."/>
            <person name="Lafos M."/>
            <person name="Langarica-Fuentes A."/>
            <person name="Gebre Yohannes G."/>
            <person name="Young M.W."/>
            <person name="Martin P."/>
            <person name="Gantlett R."/>
            <person name="Kenicer G."/>
            <person name="Hawes C."/>
            <person name="Begg G.S."/>
            <person name="Quilliam R.S."/>
            <person name="Squire G.R."/>
            <person name="Poole P.S."/>
            <person name="Young P.W."/>
            <person name="Iannetta P.M."/>
            <person name="James E.K."/>
        </authorList>
    </citation>
    <scope>NUCLEOTIDE SEQUENCE [LARGE SCALE GENOMIC DNA]</scope>
    <source>
        <strain evidence="4 5">JHI944</strain>
    </source>
</reference>
<dbReference type="SMART" id="SM00304">
    <property type="entry name" value="HAMP"/>
    <property type="match status" value="1"/>
</dbReference>
<comment type="caution">
    <text evidence="4">The sequence shown here is derived from an EMBL/GenBank/DDBJ whole genome shotgun (WGS) entry which is preliminary data.</text>
</comment>
<evidence type="ECO:0000256" key="2">
    <source>
        <dbReference type="SAM" id="Phobius"/>
    </source>
</evidence>
<evidence type="ECO:0000256" key="1">
    <source>
        <dbReference type="SAM" id="MobiDB-lite"/>
    </source>
</evidence>
<proteinExistence type="predicted"/>
<evidence type="ECO:0000259" key="3">
    <source>
        <dbReference type="PROSITE" id="PS50885"/>
    </source>
</evidence>
<evidence type="ECO:0000313" key="5">
    <source>
        <dbReference type="Proteomes" id="UP000471409"/>
    </source>
</evidence>
<dbReference type="Pfam" id="PF00672">
    <property type="entry name" value="HAMP"/>
    <property type="match status" value="1"/>
</dbReference>
<keyword evidence="2" id="KW-0812">Transmembrane</keyword>
<dbReference type="AlphaFoldDB" id="A0A6P0DSR4"/>
<feature type="domain" description="HAMP" evidence="3">
    <location>
        <begin position="29"/>
        <end position="82"/>
    </location>
</feature>
<dbReference type="Gene3D" id="6.10.340.10">
    <property type="match status" value="1"/>
</dbReference>
<gene>
    <name evidence="4" type="ORF">GUK36_43165</name>
</gene>
<feature type="compositionally biased region" description="Basic and acidic residues" evidence="1">
    <location>
        <begin position="83"/>
        <end position="107"/>
    </location>
</feature>
<feature type="region of interest" description="Disordered" evidence="1">
    <location>
        <begin position="83"/>
        <end position="110"/>
    </location>
</feature>
<organism evidence="4 5">
    <name type="scientific">Rhizobium leguminosarum</name>
    <dbReference type="NCBI Taxonomy" id="384"/>
    <lineage>
        <taxon>Bacteria</taxon>
        <taxon>Pseudomonadati</taxon>
        <taxon>Pseudomonadota</taxon>
        <taxon>Alphaproteobacteria</taxon>
        <taxon>Hyphomicrobiales</taxon>
        <taxon>Rhizobiaceae</taxon>
        <taxon>Rhizobium/Agrobacterium group</taxon>
        <taxon>Rhizobium</taxon>
    </lineage>
</organism>
<keyword evidence="2" id="KW-1133">Transmembrane helix</keyword>
<dbReference type="GO" id="GO:0016020">
    <property type="term" value="C:membrane"/>
    <property type="evidence" value="ECO:0007669"/>
    <property type="project" value="InterPro"/>
</dbReference>
<accession>A0A6P0DSR4</accession>
<dbReference type="SUPFAM" id="SSF158472">
    <property type="entry name" value="HAMP domain-like"/>
    <property type="match status" value="1"/>
</dbReference>
<feature type="non-terminal residue" evidence="4">
    <location>
        <position position="133"/>
    </location>
</feature>
<protein>
    <submittedName>
        <fullName evidence="4">HAMP domain-containing protein</fullName>
    </submittedName>
</protein>